<dbReference type="PANTHER" id="PTHR35332:SF2">
    <property type="entry name" value="REGULATION OF ENOLASE PROTEIN 1"/>
    <property type="match status" value="1"/>
</dbReference>
<sequence>MSQFNIVNSKEGVPGDGTTLPVEFTLQAHPSTDIWSKPPNTQSFTAPILYQSVPLQSFKRARVAFGAQWKHKYDQGGLILVLHNKDGSQKWVKAGIELTHGKPHLSAVAKDNWSDWSLLPVPSGGGAATLEMAREADDSLWIYLVEGVQKSPIREVTWIFQEENVKECWVGVYAARPGTEGDVQMILGQGKVITRTVEIN</sequence>
<dbReference type="InterPro" id="IPR013320">
    <property type="entry name" value="ConA-like_dom_sf"/>
</dbReference>
<reference evidence="1" key="1">
    <citation type="submission" date="2022-12" db="EMBL/GenBank/DDBJ databases">
        <authorList>
            <person name="Petersen C."/>
        </authorList>
    </citation>
    <scope>NUCLEOTIDE SEQUENCE</scope>
    <source>
        <strain evidence="1">IBT 21472</strain>
    </source>
</reference>
<comment type="caution">
    <text evidence="1">The sequence shown here is derived from an EMBL/GenBank/DDBJ whole genome shotgun (WGS) entry which is preliminary data.</text>
</comment>
<gene>
    <name evidence="1" type="ORF">N7476_003974</name>
</gene>
<dbReference type="SUPFAM" id="SSF49899">
    <property type="entry name" value="Concanavalin A-like lectins/glucanases"/>
    <property type="match status" value="1"/>
</dbReference>
<dbReference type="AlphaFoldDB" id="A0A9W9PZA7"/>
<accession>A0A9W9PZA7</accession>
<dbReference type="EMBL" id="JAPZBO010000003">
    <property type="protein sequence ID" value="KAJ5320972.1"/>
    <property type="molecule type" value="Genomic_DNA"/>
</dbReference>
<proteinExistence type="predicted"/>
<protein>
    <submittedName>
        <fullName evidence="1">Uncharacterized protein</fullName>
    </submittedName>
</protein>
<dbReference type="Proteomes" id="UP001147746">
    <property type="component" value="Unassembled WGS sequence"/>
</dbReference>
<dbReference type="InterPro" id="IPR009784">
    <property type="entry name" value="DUF1349"/>
</dbReference>
<organism evidence="1 2">
    <name type="scientific">Penicillium atrosanguineum</name>
    <dbReference type="NCBI Taxonomy" id="1132637"/>
    <lineage>
        <taxon>Eukaryota</taxon>
        <taxon>Fungi</taxon>
        <taxon>Dikarya</taxon>
        <taxon>Ascomycota</taxon>
        <taxon>Pezizomycotina</taxon>
        <taxon>Eurotiomycetes</taxon>
        <taxon>Eurotiomycetidae</taxon>
        <taxon>Eurotiales</taxon>
        <taxon>Aspergillaceae</taxon>
        <taxon>Penicillium</taxon>
    </lineage>
</organism>
<name>A0A9W9PZA7_9EURO</name>
<reference evidence="1" key="2">
    <citation type="journal article" date="2023" name="IMA Fungus">
        <title>Comparative genomic study of the Penicillium genus elucidates a diverse pangenome and 15 lateral gene transfer events.</title>
        <authorList>
            <person name="Petersen C."/>
            <person name="Sorensen T."/>
            <person name="Nielsen M.R."/>
            <person name="Sondergaard T.E."/>
            <person name="Sorensen J.L."/>
            <person name="Fitzpatrick D.A."/>
            <person name="Frisvad J.C."/>
            <person name="Nielsen K.L."/>
        </authorList>
    </citation>
    <scope>NUCLEOTIDE SEQUENCE</scope>
    <source>
        <strain evidence="1">IBT 21472</strain>
    </source>
</reference>
<keyword evidence="2" id="KW-1185">Reference proteome</keyword>
<evidence type="ECO:0000313" key="2">
    <source>
        <dbReference type="Proteomes" id="UP001147746"/>
    </source>
</evidence>
<dbReference type="PANTHER" id="PTHR35332">
    <property type="entry name" value="REGULATION OF ENOLASE PROTEIN 1"/>
    <property type="match status" value="1"/>
</dbReference>
<dbReference type="Gene3D" id="2.60.120.200">
    <property type="match status" value="1"/>
</dbReference>
<evidence type="ECO:0000313" key="1">
    <source>
        <dbReference type="EMBL" id="KAJ5320972.1"/>
    </source>
</evidence>
<dbReference type="Pfam" id="PF07081">
    <property type="entry name" value="DUF1349"/>
    <property type="match status" value="1"/>
</dbReference>